<evidence type="ECO:0008006" key="4">
    <source>
        <dbReference type="Google" id="ProtNLM"/>
    </source>
</evidence>
<reference evidence="2" key="1">
    <citation type="submission" date="2017-07" db="EMBL/GenBank/DDBJ databases">
        <title>Taro Niue Genome Assembly and Annotation.</title>
        <authorList>
            <person name="Atibalentja N."/>
            <person name="Keating K."/>
            <person name="Fields C.J."/>
        </authorList>
    </citation>
    <scope>NUCLEOTIDE SEQUENCE</scope>
    <source>
        <strain evidence="2">Niue_2</strain>
        <tissue evidence="2">Leaf</tissue>
    </source>
</reference>
<dbReference type="PANTHER" id="PTHR35750">
    <property type="entry name" value="PHOSPHOLIPID HYDROPEROXIDE GLUTATHIONE PEROXIDASE"/>
    <property type="match status" value="1"/>
</dbReference>
<comment type="caution">
    <text evidence="2">The sequence shown here is derived from an EMBL/GenBank/DDBJ whole genome shotgun (WGS) entry which is preliminary data.</text>
</comment>
<dbReference type="GO" id="GO:0004252">
    <property type="term" value="F:serine-type endopeptidase activity"/>
    <property type="evidence" value="ECO:0007669"/>
    <property type="project" value="InterPro"/>
</dbReference>
<dbReference type="AlphaFoldDB" id="A0A843XIR4"/>
<dbReference type="GO" id="GO:0006508">
    <property type="term" value="P:proteolysis"/>
    <property type="evidence" value="ECO:0007669"/>
    <property type="project" value="InterPro"/>
</dbReference>
<sequence>MQTLNSGAFANLHASPVSPQKPRRHRPFYLPHGQPPRLHVKHCPWHGYPCLHRSLQRLLTGGCFSSDILTALDKAVDDGVNVLSLSLGSGQSDYFWDGIVIGVVAMEKGIMVSRGKPSPSPPTPTGKEEVGGSPPEASHPRDHGRMATILGNGEGGDRAENEDRAVGRDEPRHCASSASASAAAALGVQRGFRVQVPVAVERPQVVPILIPCEPEEGGVQGFKWYGDKLKVDEDGDVADEFLDEVLPEEVPGTDNQCVLPTFKINYNTRPDAVKKQIVASDGNVRQGVEHRGRLQWV</sequence>
<name>A0A843XIR4_COLES</name>
<dbReference type="PANTHER" id="PTHR35750:SF1">
    <property type="entry name" value="PHOSPHOLIPID HYDROPEROXIDE GLUTATHIONE PEROXIDASE"/>
    <property type="match status" value="1"/>
</dbReference>
<dbReference type="OrthoDB" id="550279at2759"/>
<evidence type="ECO:0000313" key="3">
    <source>
        <dbReference type="Proteomes" id="UP000652761"/>
    </source>
</evidence>
<dbReference type="Gene3D" id="3.40.50.200">
    <property type="entry name" value="Peptidase S8/S53 domain"/>
    <property type="match status" value="1"/>
</dbReference>
<dbReference type="InterPro" id="IPR036852">
    <property type="entry name" value="Peptidase_S8/S53_dom_sf"/>
</dbReference>
<evidence type="ECO:0000313" key="2">
    <source>
        <dbReference type="EMBL" id="MQM19132.1"/>
    </source>
</evidence>
<dbReference type="SUPFAM" id="SSF52743">
    <property type="entry name" value="Subtilisin-like"/>
    <property type="match status" value="1"/>
</dbReference>
<gene>
    <name evidence="2" type="ORF">Taro_052134</name>
</gene>
<dbReference type="Proteomes" id="UP000652761">
    <property type="component" value="Unassembled WGS sequence"/>
</dbReference>
<accession>A0A843XIR4</accession>
<protein>
    <recommendedName>
        <fullName evidence="4">Peptidase S8/S53 domain-containing protein</fullName>
    </recommendedName>
</protein>
<feature type="region of interest" description="Disordered" evidence="1">
    <location>
        <begin position="113"/>
        <end position="176"/>
    </location>
</feature>
<evidence type="ECO:0000256" key="1">
    <source>
        <dbReference type="SAM" id="MobiDB-lite"/>
    </source>
</evidence>
<dbReference type="EMBL" id="NMUH01008689">
    <property type="protein sequence ID" value="MQM19132.1"/>
    <property type="molecule type" value="Genomic_DNA"/>
</dbReference>
<keyword evidence="3" id="KW-1185">Reference proteome</keyword>
<feature type="compositionally biased region" description="Basic and acidic residues" evidence="1">
    <location>
        <begin position="155"/>
        <end position="173"/>
    </location>
</feature>
<proteinExistence type="predicted"/>
<organism evidence="2 3">
    <name type="scientific">Colocasia esculenta</name>
    <name type="common">Wild taro</name>
    <name type="synonym">Arum esculentum</name>
    <dbReference type="NCBI Taxonomy" id="4460"/>
    <lineage>
        <taxon>Eukaryota</taxon>
        <taxon>Viridiplantae</taxon>
        <taxon>Streptophyta</taxon>
        <taxon>Embryophyta</taxon>
        <taxon>Tracheophyta</taxon>
        <taxon>Spermatophyta</taxon>
        <taxon>Magnoliopsida</taxon>
        <taxon>Liliopsida</taxon>
        <taxon>Araceae</taxon>
        <taxon>Aroideae</taxon>
        <taxon>Colocasieae</taxon>
        <taxon>Colocasia</taxon>
    </lineage>
</organism>